<proteinExistence type="predicted"/>
<comment type="caution">
    <text evidence="3">The sequence shown here is derived from an EMBL/GenBank/DDBJ whole genome shotgun (WGS) entry which is preliminary data.</text>
</comment>
<dbReference type="InterPro" id="IPR049012">
    <property type="entry name" value="Mutator_transp_dom"/>
</dbReference>
<dbReference type="AlphaFoldDB" id="A0A6S7KEU0"/>
<dbReference type="OrthoDB" id="10069847at2759"/>
<feature type="domain" description="Mutator-like transposase" evidence="2">
    <location>
        <begin position="97"/>
        <end position="218"/>
    </location>
</feature>
<evidence type="ECO:0000256" key="1">
    <source>
        <dbReference type="SAM" id="MobiDB-lite"/>
    </source>
</evidence>
<organism evidence="3 4">
    <name type="scientific">Paramuricea clavata</name>
    <name type="common">Red gorgonian</name>
    <name type="synonym">Violescent sea-whip</name>
    <dbReference type="NCBI Taxonomy" id="317549"/>
    <lineage>
        <taxon>Eukaryota</taxon>
        <taxon>Metazoa</taxon>
        <taxon>Cnidaria</taxon>
        <taxon>Anthozoa</taxon>
        <taxon>Octocorallia</taxon>
        <taxon>Malacalcyonacea</taxon>
        <taxon>Plexauridae</taxon>
        <taxon>Paramuricea</taxon>
    </lineage>
</organism>
<dbReference type="EMBL" id="CACRXK020026990">
    <property type="protein sequence ID" value="CAB4040580.1"/>
    <property type="molecule type" value="Genomic_DNA"/>
</dbReference>
<feature type="compositionally biased region" description="Low complexity" evidence="1">
    <location>
        <begin position="17"/>
        <end position="32"/>
    </location>
</feature>
<accession>A0A6S7KEU0</accession>
<evidence type="ECO:0000259" key="2">
    <source>
        <dbReference type="Pfam" id="PF20700"/>
    </source>
</evidence>
<feature type="region of interest" description="Disordered" evidence="1">
    <location>
        <begin position="1"/>
        <end position="36"/>
    </location>
</feature>
<keyword evidence="4" id="KW-1185">Reference proteome</keyword>
<feature type="compositionally biased region" description="Basic residues" evidence="1">
    <location>
        <begin position="1"/>
        <end position="12"/>
    </location>
</feature>
<evidence type="ECO:0000313" key="3">
    <source>
        <dbReference type="EMBL" id="CAB4040580.1"/>
    </source>
</evidence>
<evidence type="ECO:0000313" key="4">
    <source>
        <dbReference type="Proteomes" id="UP001152795"/>
    </source>
</evidence>
<reference evidence="3" key="1">
    <citation type="submission" date="2020-04" db="EMBL/GenBank/DDBJ databases">
        <authorList>
            <person name="Alioto T."/>
            <person name="Alioto T."/>
            <person name="Gomez Garrido J."/>
        </authorList>
    </citation>
    <scope>NUCLEOTIDE SEQUENCE</scope>
    <source>
        <strain evidence="3">A484AB</strain>
    </source>
</reference>
<name>A0A6S7KEU0_PARCT</name>
<dbReference type="Proteomes" id="UP001152795">
    <property type="component" value="Unassembled WGS sequence"/>
</dbReference>
<protein>
    <recommendedName>
        <fullName evidence="2">Mutator-like transposase domain-containing protein</fullName>
    </recommendedName>
</protein>
<dbReference type="Pfam" id="PF20700">
    <property type="entry name" value="Mutator"/>
    <property type="match status" value="1"/>
</dbReference>
<sequence length="219" mass="24354">MPKPSKKRRFRGQRWDSSVPVSNSSNSNLSSPCASTPAIETASMRKITSQNTERSEDVDGAYSYRLIELSNLVSAFQPLHECEFGGELKVGDDEARSSDETDVAEIAVSYDGTWSKRGYTANFGVGFVISVETGEVLDFDFESKLCKECETTKRDLGEDSCEFDIWYGGHKDQCTQTHTGSSGSMECSIAKKIWDRSKDRNLQYKFMTCDGDSKAYGSI</sequence>
<gene>
    <name evidence="3" type="ORF">PACLA_8A025408</name>
</gene>